<evidence type="ECO:0000313" key="2">
    <source>
        <dbReference type="Proteomes" id="UP000602198"/>
    </source>
</evidence>
<evidence type="ECO:0000313" key="1">
    <source>
        <dbReference type="EMBL" id="MBL1073622.1"/>
    </source>
</evidence>
<dbReference type="RefSeq" id="WP_201943882.1">
    <property type="nucleotide sequence ID" value="NZ_JAERRJ010000002.1"/>
</dbReference>
<reference evidence="1 2" key="1">
    <citation type="submission" date="2021-01" db="EMBL/GenBank/DDBJ databases">
        <title>WGS of actinomycetes isolated from Thailand.</title>
        <authorList>
            <person name="Thawai C."/>
        </authorList>
    </citation>
    <scope>NUCLEOTIDE SEQUENCE [LARGE SCALE GENOMIC DNA]</scope>
    <source>
        <strain evidence="1 2">LPG 2</strain>
    </source>
</reference>
<evidence type="ECO:0008006" key="3">
    <source>
        <dbReference type="Google" id="ProtNLM"/>
    </source>
</evidence>
<name>A0ABS1LYX3_9NOCA</name>
<protein>
    <recommendedName>
        <fullName evidence="3">Secreted protein</fullName>
    </recommendedName>
</protein>
<dbReference type="EMBL" id="JAERRJ010000002">
    <property type="protein sequence ID" value="MBL1073622.1"/>
    <property type="molecule type" value="Genomic_DNA"/>
</dbReference>
<sequence>MFDMLSFTQRAAGVATASVLAAAPLAATASADRSGPLYFRAGTLSCAIDAVGSVGCDLASPARMTVKLAGDEVAIPFEVSQVVIDSAETPAHPGFAPGAYTLPGGNPGIDEVATGSDMWGPKLAYAGARCGVGFHGSFFCTSKGHSFGWYASAIAAS</sequence>
<accession>A0ABS1LYX3</accession>
<gene>
    <name evidence="1" type="ORF">JK358_04380</name>
</gene>
<keyword evidence="2" id="KW-1185">Reference proteome</keyword>
<comment type="caution">
    <text evidence="1">The sequence shown here is derived from an EMBL/GenBank/DDBJ whole genome shotgun (WGS) entry which is preliminary data.</text>
</comment>
<organism evidence="1 2">
    <name type="scientific">Nocardia acididurans</name>
    <dbReference type="NCBI Taxonomy" id="2802282"/>
    <lineage>
        <taxon>Bacteria</taxon>
        <taxon>Bacillati</taxon>
        <taxon>Actinomycetota</taxon>
        <taxon>Actinomycetes</taxon>
        <taxon>Mycobacteriales</taxon>
        <taxon>Nocardiaceae</taxon>
        <taxon>Nocardia</taxon>
    </lineage>
</organism>
<proteinExistence type="predicted"/>
<dbReference type="Proteomes" id="UP000602198">
    <property type="component" value="Unassembled WGS sequence"/>
</dbReference>